<reference evidence="1 2" key="1">
    <citation type="submission" date="2016-10" db="EMBL/GenBank/DDBJ databases">
        <authorList>
            <person name="de Groot N.N."/>
        </authorList>
    </citation>
    <scope>NUCLEOTIDE SEQUENCE [LARGE SCALE GENOMIC DNA]</scope>
    <source>
        <strain evidence="1 2">YAD2003</strain>
    </source>
</reference>
<sequence>MLNYEVSKKGYEQFKKDLKTNNEAFPWFKSELDFLDSFKIKVDCETALQQIKTINSKYSTHLSFGKSELADESRELAAFIASKSFQSRIGTKDIDVAAALVIDLAKAAKTRGRFLLSFASKYCHHCYPNMFPIYDSINAIYLKENYSYKDKKDYGEYIDAYSRFCQKIDVNLVTVSDRYEGFYVDKFINNIDKNTK</sequence>
<protein>
    <submittedName>
        <fullName evidence="1">Uncharacterized protein</fullName>
    </submittedName>
</protein>
<evidence type="ECO:0000313" key="2">
    <source>
        <dbReference type="Proteomes" id="UP000183190"/>
    </source>
</evidence>
<proteinExistence type="predicted"/>
<gene>
    <name evidence="1" type="ORF">SAMN02910265_01007</name>
</gene>
<dbReference type="OrthoDB" id="1819830at2"/>
<accession>A0A1H6IQ33</accession>
<organism evidence="1 2">
    <name type="scientific">Ruminococcus flavefaciens</name>
    <dbReference type="NCBI Taxonomy" id="1265"/>
    <lineage>
        <taxon>Bacteria</taxon>
        <taxon>Bacillati</taxon>
        <taxon>Bacillota</taxon>
        <taxon>Clostridia</taxon>
        <taxon>Eubacteriales</taxon>
        <taxon>Oscillospiraceae</taxon>
        <taxon>Ruminococcus</taxon>
    </lineage>
</organism>
<dbReference type="Proteomes" id="UP000183190">
    <property type="component" value="Unassembled WGS sequence"/>
</dbReference>
<dbReference type="EMBL" id="FNWV01000002">
    <property type="protein sequence ID" value="SEH48706.1"/>
    <property type="molecule type" value="Genomic_DNA"/>
</dbReference>
<dbReference type="AlphaFoldDB" id="A0A1H6IQ33"/>
<dbReference type="RefSeq" id="WP_074714827.1">
    <property type="nucleotide sequence ID" value="NZ_FNWV01000002.1"/>
</dbReference>
<evidence type="ECO:0000313" key="1">
    <source>
        <dbReference type="EMBL" id="SEH48706.1"/>
    </source>
</evidence>
<name>A0A1H6IQ33_RUMFL</name>